<dbReference type="InterPro" id="IPR011009">
    <property type="entry name" value="Kinase-like_dom_sf"/>
</dbReference>
<comment type="caution">
    <text evidence="3">The sequence shown here is derived from an EMBL/GenBank/DDBJ whole genome shotgun (WGS) entry which is preliminary data.</text>
</comment>
<dbReference type="GO" id="GO:0004674">
    <property type="term" value="F:protein serine/threonine kinase activity"/>
    <property type="evidence" value="ECO:0007669"/>
    <property type="project" value="TreeGrafter"/>
</dbReference>
<feature type="region of interest" description="Disordered" evidence="1">
    <location>
        <begin position="754"/>
        <end position="801"/>
    </location>
</feature>
<dbReference type="SMART" id="SM00220">
    <property type="entry name" value="S_TKc"/>
    <property type="match status" value="1"/>
</dbReference>
<feature type="region of interest" description="Disordered" evidence="1">
    <location>
        <begin position="625"/>
        <end position="734"/>
    </location>
</feature>
<evidence type="ECO:0000313" key="3">
    <source>
        <dbReference type="EMBL" id="KAK7110341.1"/>
    </source>
</evidence>
<evidence type="ECO:0000313" key="4">
    <source>
        <dbReference type="Proteomes" id="UP001374579"/>
    </source>
</evidence>
<dbReference type="GO" id="GO:0005524">
    <property type="term" value="F:ATP binding"/>
    <property type="evidence" value="ECO:0007669"/>
    <property type="project" value="InterPro"/>
</dbReference>
<feature type="compositionally biased region" description="Gly residues" evidence="1">
    <location>
        <begin position="629"/>
        <end position="644"/>
    </location>
</feature>
<organism evidence="3 4">
    <name type="scientific">Littorina saxatilis</name>
    <dbReference type="NCBI Taxonomy" id="31220"/>
    <lineage>
        <taxon>Eukaryota</taxon>
        <taxon>Metazoa</taxon>
        <taxon>Spiralia</taxon>
        <taxon>Lophotrochozoa</taxon>
        <taxon>Mollusca</taxon>
        <taxon>Gastropoda</taxon>
        <taxon>Caenogastropoda</taxon>
        <taxon>Littorinimorpha</taxon>
        <taxon>Littorinoidea</taxon>
        <taxon>Littorinidae</taxon>
        <taxon>Littorina</taxon>
    </lineage>
</organism>
<feature type="domain" description="Protein kinase" evidence="2">
    <location>
        <begin position="118"/>
        <end position="426"/>
    </location>
</feature>
<dbReference type="Proteomes" id="UP001374579">
    <property type="component" value="Unassembled WGS sequence"/>
</dbReference>
<feature type="region of interest" description="Disordered" evidence="1">
    <location>
        <begin position="1"/>
        <end position="32"/>
    </location>
</feature>
<dbReference type="Pfam" id="PF00069">
    <property type="entry name" value="Pkinase"/>
    <property type="match status" value="1"/>
</dbReference>
<feature type="compositionally biased region" description="Polar residues" evidence="1">
    <location>
        <begin position="789"/>
        <end position="801"/>
    </location>
</feature>
<protein>
    <recommendedName>
        <fullName evidence="2">Protein kinase domain-containing protein</fullName>
    </recommendedName>
</protein>
<evidence type="ECO:0000256" key="1">
    <source>
        <dbReference type="SAM" id="MobiDB-lite"/>
    </source>
</evidence>
<feature type="compositionally biased region" description="Polar residues" evidence="1">
    <location>
        <begin position="669"/>
        <end position="681"/>
    </location>
</feature>
<dbReference type="Gene3D" id="3.30.200.20">
    <property type="entry name" value="Phosphorylase Kinase, domain 1"/>
    <property type="match status" value="1"/>
</dbReference>
<sequence>MKKMTEKQPFMETTRSVDERSALAAAGSAETSDVHLPVTSTLNDQRRGFQKVVPDDPEPGIAWFYASGKTAFMEDRKASLNMLEKAIPVINSGTGRFGFLYAKDLKADESCFKKNLNLVFRRSLGSGVAGEVTAFSDMQMKKKFVRKRLKAGSLRMEEVQSMLKMEHSGVCQVYALLCHDSTVDLILQDAGFPLRDCLQKFCKESISGDHYWQVVQDLGRQGFEALRYVHHEGICHLDIKPENILLHQNRQKDLVLVLADFGSSLSLKDMVTFKLQMTPEYWAPEMWQHVGQFLLALQSGQGGKPEADEFPPAAALDTFAMALVLFFMATLQHFVLAEQEKKDSSQTVVNVEEVEHLRQQFGGKLDAKFAFNFLLMTKYVHHLPDLATNGRWLFDGVPSAILEVMKSALDPDPNKRWTDEQAACYLSAGIVREQVSQEDPLKIPTPVDDPTDHSDGDSQVIPDLPLPAQAMHAASALEPVSPAPKLFDGAARFQEQIAPLLKPWDNVVPGILTANQNGKPATNVPSRPASQFAMPDDIALRSSSPESAVPLTYSQAGASQIAQTHRPRLGGLKPADWQGPDMEEEMPGEGNVDVDMKENVKAEQLVPDPSAPGQPCYWVEKEKNSEGLADGGTDGGLGGHGNWAGQGLDMQVSSPQSKVAHQMGALSIQPKTQSPPASVTSLGKGGGKRKAARPGGKLGKERKISQKGVSQSAPMKVGSPEKKGAFPQKQKRLPSESLKADKCVAKIPFVVVSSGRRNPSPRTMHGSSVGKADHHMSDTALSGKAGSGPVQTQPVTGLGDSSTAAFIHQGFGISATGSPPATIAVETSLSQQQSIGEPGMMAQQFWFSDGSRPLVMGPFAVDTVLQNCGMAHPASPQPQEKGQFSLNVEAMASVQLGQGETTTVPVLGQAGSDSSQLQLSQTDDGTVGSIPMDEVDEAAVNELMQLLQEGLPDPESSQPLSTGQGGQQSIELGGQAFGVAGASHLNETPPGQVDEQGVAERGQGMSEAEEVPKLVGFNLGQQGQLQDPALVQRMVEEGGAPWLIGVDLDQVDQQNPGQGGVAVGLPLDEIAGTGQWMDGGPGQGGLAIGLGPDEIGGAQLMLTEESHEEGGNMPNFDMIFD</sequence>
<dbReference type="GO" id="GO:0005737">
    <property type="term" value="C:cytoplasm"/>
    <property type="evidence" value="ECO:0007669"/>
    <property type="project" value="TreeGrafter"/>
</dbReference>
<dbReference type="AlphaFoldDB" id="A0AAN9GJJ1"/>
<feature type="region of interest" description="Disordered" evidence="1">
    <location>
        <begin position="437"/>
        <end position="463"/>
    </location>
</feature>
<dbReference type="EMBL" id="JBAMIC010000003">
    <property type="protein sequence ID" value="KAK7110341.1"/>
    <property type="molecule type" value="Genomic_DNA"/>
</dbReference>
<feature type="region of interest" description="Disordered" evidence="1">
    <location>
        <begin position="981"/>
        <end position="1006"/>
    </location>
</feature>
<dbReference type="GO" id="GO:0005634">
    <property type="term" value="C:nucleus"/>
    <property type="evidence" value="ECO:0007669"/>
    <property type="project" value="TreeGrafter"/>
</dbReference>
<dbReference type="PANTHER" id="PTHR44167:SF24">
    <property type="entry name" value="SERINE_THREONINE-PROTEIN KINASE CHK2"/>
    <property type="match status" value="1"/>
</dbReference>
<keyword evidence="4" id="KW-1185">Reference proteome</keyword>
<proteinExistence type="predicted"/>
<dbReference type="SUPFAM" id="SSF56112">
    <property type="entry name" value="Protein kinase-like (PK-like)"/>
    <property type="match status" value="1"/>
</dbReference>
<evidence type="ECO:0000259" key="2">
    <source>
        <dbReference type="PROSITE" id="PS50011"/>
    </source>
</evidence>
<dbReference type="InterPro" id="IPR000719">
    <property type="entry name" value="Prot_kinase_dom"/>
</dbReference>
<dbReference type="PROSITE" id="PS00108">
    <property type="entry name" value="PROTEIN_KINASE_ST"/>
    <property type="match status" value="1"/>
</dbReference>
<dbReference type="GO" id="GO:0044773">
    <property type="term" value="P:mitotic DNA damage checkpoint signaling"/>
    <property type="evidence" value="ECO:0007669"/>
    <property type="project" value="TreeGrafter"/>
</dbReference>
<gene>
    <name evidence="3" type="ORF">V1264_014231</name>
</gene>
<dbReference type="PROSITE" id="PS50011">
    <property type="entry name" value="PROTEIN_KINASE_DOM"/>
    <property type="match status" value="1"/>
</dbReference>
<dbReference type="Gene3D" id="1.10.510.10">
    <property type="entry name" value="Transferase(Phosphotransferase) domain 1"/>
    <property type="match status" value="1"/>
</dbReference>
<accession>A0AAN9GJJ1</accession>
<dbReference type="PANTHER" id="PTHR44167">
    <property type="entry name" value="OVARIAN-SPECIFIC SERINE/THREONINE-PROTEIN KINASE LOK-RELATED"/>
    <property type="match status" value="1"/>
</dbReference>
<name>A0AAN9GJJ1_9CAEN</name>
<dbReference type="InterPro" id="IPR008271">
    <property type="entry name" value="Ser/Thr_kinase_AS"/>
</dbReference>
<reference evidence="3 4" key="1">
    <citation type="submission" date="2024-02" db="EMBL/GenBank/DDBJ databases">
        <title>Chromosome-scale genome assembly of the rough periwinkle Littorina saxatilis.</title>
        <authorList>
            <person name="De Jode A."/>
            <person name="Faria R."/>
            <person name="Formenti G."/>
            <person name="Sims Y."/>
            <person name="Smith T.P."/>
            <person name="Tracey A."/>
            <person name="Wood J.M.D."/>
            <person name="Zagrodzka Z.B."/>
            <person name="Johannesson K."/>
            <person name="Butlin R.K."/>
            <person name="Leder E.H."/>
        </authorList>
    </citation>
    <scope>NUCLEOTIDE SEQUENCE [LARGE SCALE GENOMIC DNA]</scope>
    <source>
        <strain evidence="3">Snail1</strain>
        <tissue evidence="3">Muscle</tissue>
    </source>
</reference>